<name>Q8EWJ9_MALP2</name>
<dbReference type="InterPro" id="IPR027304">
    <property type="entry name" value="Trigger_fact/SurA_dom_sf"/>
</dbReference>
<evidence type="ECO:0000256" key="2">
    <source>
        <dbReference type="ARBA" id="ARBA00023235"/>
    </source>
</evidence>
<feature type="domain" description="Trigger factor C-terminal" evidence="3">
    <location>
        <begin position="96"/>
        <end position="176"/>
    </location>
</feature>
<gene>
    <name evidence="4" type="ordered locus">MYPE2040</name>
</gene>
<evidence type="ECO:0000313" key="4">
    <source>
        <dbReference type="EMBL" id="BAC43995.1"/>
    </source>
</evidence>
<keyword evidence="2" id="KW-0413">Isomerase</keyword>
<dbReference type="STRING" id="272633.gene:10731303"/>
<dbReference type="InterPro" id="IPR008880">
    <property type="entry name" value="Trigger_fac_C"/>
</dbReference>
<evidence type="ECO:0000313" key="5">
    <source>
        <dbReference type="Proteomes" id="UP000002522"/>
    </source>
</evidence>
<evidence type="ECO:0000259" key="3">
    <source>
        <dbReference type="Pfam" id="PF05698"/>
    </source>
</evidence>
<dbReference type="InterPro" id="IPR037041">
    <property type="entry name" value="Trigger_fac_C_sf"/>
</dbReference>
<dbReference type="NCBIfam" id="NF045756">
    <property type="entry name" value="MPN555"/>
    <property type="match status" value="1"/>
</dbReference>
<keyword evidence="1" id="KW-0697">Rotamase</keyword>
<dbReference type="Pfam" id="PF05698">
    <property type="entry name" value="Trigger_C"/>
    <property type="match status" value="1"/>
</dbReference>
<dbReference type="GO" id="GO:0006457">
    <property type="term" value="P:protein folding"/>
    <property type="evidence" value="ECO:0007669"/>
    <property type="project" value="InterPro"/>
</dbReference>
<dbReference type="AlphaFoldDB" id="Q8EWJ9"/>
<dbReference type="SUPFAM" id="SSF109998">
    <property type="entry name" value="Triger factor/SurA peptide-binding domain-like"/>
    <property type="match status" value="1"/>
</dbReference>
<dbReference type="eggNOG" id="ENOG503466U">
    <property type="taxonomic scope" value="Bacteria"/>
</dbReference>
<dbReference type="Gene3D" id="1.10.3120.10">
    <property type="entry name" value="Trigger factor, C-terminal domain"/>
    <property type="match status" value="1"/>
</dbReference>
<protein>
    <recommendedName>
        <fullName evidence="3">Trigger factor C-terminal domain-containing protein</fullName>
    </recommendedName>
</protein>
<keyword evidence="5" id="KW-1185">Reference proteome</keyword>
<sequence length="211" mass="24761">MITFKSTAKQKFRIDYNKQFVIEQLFADPKMLDVHVEKIRSVYKDASDNFIRNQIDHIIIKENAFNEVMKYLVELFEFTYDETEVGSFRDKLKTTMTNLNDSQCEDLARKLIQKGLIFKVLARDNKLEVSDDDAKKYLEQYYKTTNNSINEFLNNNEKFDEIKDIILEEKITQWVISKFKISLTIQNILNRQVPVNENAAPQGPAFQGPKA</sequence>
<dbReference type="InParanoid" id="Q8EWJ9"/>
<dbReference type="InterPro" id="IPR054820">
    <property type="entry name" value="MPN555-like"/>
</dbReference>
<evidence type="ECO:0000256" key="1">
    <source>
        <dbReference type="ARBA" id="ARBA00023110"/>
    </source>
</evidence>
<dbReference type="EMBL" id="BA000026">
    <property type="protein sequence ID" value="BAC43995.1"/>
    <property type="molecule type" value="Genomic_DNA"/>
</dbReference>
<dbReference type="RefSeq" id="WP_011077031.1">
    <property type="nucleotide sequence ID" value="NC_004432.1"/>
</dbReference>
<organism evidence="4 5">
    <name type="scientific">Malacoplasma penetrans (strain HF-2)</name>
    <name type="common">Mycoplasma penetrans</name>
    <dbReference type="NCBI Taxonomy" id="272633"/>
    <lineage>
        <taxon>Bacteria</taxon>
        <taxon>Bacillati</taxon>
        <taxon>Mycoplasmatota</taxon>
        <taxon>Mycoplasmoidales</taxon>
        <taxon>Mycoplasmoidaceae</taxon>
        <taxon>Malacoplasma</taxon>
    </lineage>
</organism>
<dbReference type="KEGG" id="mpe:MYPE2040"/>
<dbReference type="GO" id="GO:0015031">
    <property type="term" value="P:protein transport"/>
    <property type="evidence" value="ECO:0007669"/>
    <property type="project" value="InterPro"/>
</dbReference>
<dbReference type="GO" id="GO:0003755">
    <property type="term" value="F:peptidyl-prolyl cis-trans isomerase activity"/>
    <property type="evidence" value="ECO:0007669"/>
    <property type="project" value="UniProtKB-KW"/>
</dbReference>
<accession>Q8EWJ9</accession>
<dbReference type="Proteomes" id="UP000002522">
    <property type="component" value="Chromosome"/>
</dbReference>
<dbReference type="HOGENOM" id="CLU_110277_0_0_14"/>
<proteinExistence type="predicted"/>
<reference evidence="4 5" key="1">
    <citation type="journal article" date="2002" name="Nucleic Acids Res.">
        <title>The complete genomic sequence of Mycoplasma penetrans, an intracellular bacterial pathogen in humans.</title>
        <authorList>
            <person name="Sasaki Y."/>
            <person name="Ishikawa J."/>
            <person name="Yamashita A."/>
            <person name="Oshima K."/>
            <person name="Kenri T."/>
            <person name="Furuya K."/>
            <person name="Yoshino C."/>
            <person name="Horino A."/>
            <person name="Shiba T."/>
            <person name="Sasaki T."/>
            <person name="Hattori M."/>
        </authorList>
    </citation>
    <scope>NUCLEOTIDE SEQUENCE [LARGE SCALE GENOMIC DNA]</scope>
    <source>
        <strain evidence="4 5">HF-2</strain>
    </source>
</reference>